<dbReference type="Gene3D" id="3.30.230.10">
    <property type="match status" value="1"/>
</dbReference>
<name>A0ABN6RW04_9BACT</name>
<dbReference type="EMBL" id="AP026708">
    <property type="protein sequence ID" value="BDQ34874.1"/>
    <property type="molecule type" value="Genomic_DNA"/>
</dbReference>
<evidence type="ECO:0000256" key="2">
    <source>
        <dbReference type="ARBA" id="ARBA00022679"/>
    </source>
</evidence>
<proteinExistence type="inferred from homology"/>
<dbReference type="PRINTS" id="PR00959">
    <property type="entry name" value="MEVGALKINASE"/>
</dbReference>
<dbReference type="InterPro" id="IPR019539">
    <property type="entry name" value="GalKase_N"/>
</dbReference>
<dbReference type="Gene3D" id="3.30.70.890">
    <property type="entry name" value="GHMP kinase, C-terminal domain"/>
    <property type="match status" value="1"/>
</dbReference>
<dbReference type="InterPro" id="IPR000705">
    <property type="entry name" value="Galactokinase"/>
</dbReference>
<dbReference type="Pfam" id="PF00288">
    <property type="entry name" value="GHMP_kinases_N"/>
    <property type="match status" value="1"/>
</dbReference>
<dbReference type="RefSeq" id="WP_264981763.1">
    <property type="nucleotide sequence ID" value="NZ_AP026708.1"/>
</dbReference>
<evidence type="ECO:0000313" key="8">
    <source>
        <dbReference type="EMBL" id="BDQ34874.1"/>
    </source>
</evidence>
<evidence type="ECO:0000256" key="3">
    <source>
        <dbReference type="ARBA" id="ARBA00022741"/>
    </source>
</evidence>
<evidence type="ECO:0000259" key="6">
    <source>
        <dbReference type="Pfam" id="PF00288"/>
    </source>
</evidence>
<dbReference type="InterPro" id="IPR020568">
    <property type="entry name" value="Ribosomal_Su5_D2-typ_SF"/>
</dbReference>
<dbReference type="InterPro" id="IPR006204">
    <property type="entry name" value="GHMP_kinase_N_dom"/>
</dbReference>
<evidence type="ECO:0000256" key="4">
    <source>
        <dbReference type="ARBA" id="ARBA00022777"/>
    </source>
</evidence>
<sequence>MDSVSAILRAVTSGQLDATLAALYGGDRITAQQERYRSLLARMEEWGGDRDCLLVTTPGRTELGGNHTDHNHGVVLAAGVDFDILAAAAPTGSGVIRVRSRGFSEIVEVAVGDLEYRAEEENTTTALVRGVAAGFKARGWDVGGFDAWVDGEVPLGVGLSSSAAFEVCMGQVLNRLYNDGRRTPVELAVVGREAENTYFGKPCGLMDQLACAAQGILSIDFGSPDAPLVTPVDFDFAATGYQLVVVDTGGSHADLTPEYAAIPAEMEKAARVLGQDKARGLTMGQVLDNAARIRREAGDRPLLRLIHFIEESDRALAQAEALRRGDMAGYLDLVRQSGDSCWRLNQNCISTKDYLDQPIPVALVLTRRFLKDDGAWRIQGGGFAGTIQAYVPVDRVAGYAGFMETVFGSGSVLPLRIRKPGIDVIRPGGGA</sequence>
<evidence type="ECO:0000313" key="9">
    <source>
        <dbReference type="Proteomes" id="UP001061361"/>
    </source>
</evidence>
<dbReference type="InterPro" id="IPR036554">
    <property type="entry name" value="GHMP_kinase_C_sf"/>
</dbReference>
<keyword evidence="2" id="KW-0808">Transferase</keyword>
<accession>A0ABN6RW04</accession>
<feature type="domain" description="Galactokinase N-terminal" evidence="7">
    <location>
        <begin position="48"/>
        <end position="90"/>
    </location>
</feature>
<keyword evidence="5" id="KW-0067">ATP-binding</keyword>
<keyword evidence="3" id="KW-0547">Nucleotide-binding</keyword>
<evidence type="ECO:0000256" key="5">
    <source>
        <dbReference type="ARBA" id="ARBA00022840"/>
    </source>
</evidence>
<feature type="domain" description="GHMP kinase N-terminal" evidence="6">
    <location>
        <begin position="128"/>
        <end position="214"/>
    </location>
</feature>
<dbReference type="InterPro" id="IPR006203">
    <property type="entry name" value="GHMP_knse_ATP-bd_CS"/>
</dbReference>
<gene>
    <name evidence="8" type="primary">galK</name>
    <name evidence="8" type="ORF">JCM14722_24160</name>
</gene>
<evidence type="ECO:0000256" key="1">
    <source>
        <dbReference type="ARBA" id="ARBA00006566"/>
    </source>
</evidence>
<dbReference type="SUPFAM" id="SSF55060">
    <property type="entry name" value="GHMP Kinase, C-terminal domain"/>
    <property type="match status" value="1"/>
</dbReference>
<dbReference type="PIRSF" id="PIRSF000530">
    <property type="entry name" value="Galactokinase"/>
    <property type="match status" value="1"/>
</dbReference>
<evidence type="ECO:0000259" key="7">
    <source>
        <dbReference type="Pfam" id="PF10509"/>
    </source>
</evidence>
<organism evidence="8 9">
    <name type="scientific">Pseudodesulfovibrio portus</name>
    <dbReference type="NCBI Taxonomy" id="231439"/>
    <lineage>
        <taxon>Bacteria</taxon>
        <taxon>Pseudomonadati</taxon>
        <taxon>Thermodesulfobacteriota</taxon>
        <taxon>Desulfovibrionia</taxon>
        <taxon>Desulfovibrionales</taxon>
        <taxon>Desulfovibrionaceae</taxon>
    </lineage>
</organism>
<dbReference type="PRINTS" id="PR00473">
    <property type="entry name" value="GALCTOKINASE"/>
</dbReference>
<dbReference type="Proteomes" id="UP001061361">
    <property type="component" value="Chromosome"/>
</dbReference>
<dbReference type="SUPFAM" id="SSF54211">
    <property type="entry name" value="Ribosomal protein S5 domain 2-like"/>
    <property type="match status" value="1"/>
</dbReference>
<dbReference type="InterPro" id="IPR014721">
    <property type="entry name" value="Ribsml_uS5_D2-typ_fold_subgr"/>
</dbReference>
<keyword evidence="9" id="KW-1185">Reference proteome</keyword>
<protein>
    <submittedName>
        <fullName evidence="8">Galactokinase</fullName>
    </submittedName>
</protein>
<keyword evidence="4" id="KW-0418">Kinase</keyword>
<dbReference type="PROSITE" id="PS00627">
    <property type="entry name" value="GHMP_KINASES_ATP"/>
    <property type="match status" value="1"/>
</dbReference>
<dbReference type="PANTHER" id="PTHR10457">
    <property type="entry name" value="MEVALONATE KINASE/GALACTOKINASE"/>
    <property type="match status" value="1"/>
</dbReference>
<dbReference type="PANTHER" id="PTHR10457:SF7">
    <property type="entry name" value="GALACTOKINASE-RELATED"/>
    <property type="match status" value="1"/>
</dbReference>
<comment type="similarity">
    <text evidence="1">Belongs to the GHMP kinase family. GalK subfamily.</text>
</comment>
<reference evidence="8" key="1">
    <citation type="submission" date="2022-08" db="EMBL/GenBank/DDBJ databases">
        <title>Genome Sequence of the sulphate-reducing bacterium, Pseudodesulfovibrio portus JCM14722.</title>
        <authorList>
            <person name="Kondo R."/>
            <person name="Kataoka T."/>
        </authorList>
    </citation>
    <scope>NUCLEOTIDE SEQUENCE</scope>
    <source>
        <strain evidence="8">JCM 14722</strain>
    </source>
</reference>
<dbReference type="Pfam" id="PF10509">
    <property type="entry name" value="GalKase_gal_bdg"/>
    <property type="match status" value="1"/>
</dbReference>
<dbReference type="InterPro" id="IPR006206">
    <property type="entry name" value="Mevalonate/galactokinase"/>
</dbReference>